<dbReference type="PANTHER" id="PTHR43300:SF7">
    <property type="entry name" value="UDP-N-ACETYLBACILLOSAMINE N-ACETYLTRANSFERASE"/>
    <property type="match status" value="1"/>
</dbReference>
<organism evidence="2 3">
    <name type="scientific">Sulfurimonas crateris</name>
    <dbReference type="NCBI Taxonomy" id="2574727"/>
    <lineage>
        <taxon>Bacteria</taxon>
        <taxon>Pseudomonadati</taxon>
        <taxon>Campylobacterota</taxon>
        <taxon>Epsilonproteobacteria</taxon>
        <taxon>Campylobacterales</taxon>
        <taxon>Sulfurimonadaceae</taxon>
        <taxon>Sulfurimonas</taxon>
    </lineage>
</organism>
<comment type="caution">
    <text evidence="2">The sequence shown here is derived from an EMBL/GenBank/DDBJ whole genome shotgun (WGS) entry which is preliminary data.</text>
</comment>
<evidence type="ECO:0008006" key="4">
    <source>
        <dbReference type="Google" id="ProtNLM"/>
    </source>
</evidence>
<dbReference type="PANTHER" id="PTHR43300">
    <property type="entry name" value="ACETYLTRANSFERASE"/>
    <property type="match status" value="1"/>
</dbReference>
<protein>
    <recommendedName>
        <fullName evidence="4">UDP-3-O-(3-hydroxymyristoyl)glucosamine N-acyltransferase</fullName>
    </recommendedName>
</protein>
<evidence type="ECO:0000256" key="1">
    <source>
        <dbReference type="ARBA" id="ARBA00007274"/>
    </source>
</evidence>
<dbReference type="SUPFAM" id="SSF51161">
    <property type="entry name" value="Trimeric LpxA-like enzymes"/>
    <property type="match status" value="1"/>
</dbReference>
<dbReference type="Proteomes" id="UP000309561">
    <property type="component" value="Unassembled WGS sequence"/>
</dbReference>
<reference evidence="2 3" key="1">
    <citation type="submission" date="2019-04" db="EMBL/GenBank/DDBJ databases">
        <title>Sulfurimonas crateris sp. nov. a facultative anaerobic sulfur-oxidizing chemolithautotrophic bacterium isolated from a terrestrial mud vulcano.</title>
        <authorList>
            <person name="Ratnikova N.M."/>
            <person name="Slobodkin A.I."/>
            <person name="Merkel A.Y."/>
            <person name="Novikov A."/>
            <person name="Bonch-Osmolovskaya E.A."/>
            <person name="Slobodkina G.B."/>
        </authorList>
    </citation>
    <scope>NUCLEOTIDE SEQUENCE [LARGE SCALE GENOMIC DNA]</scope>
    <source>
        <strain evidence="2 3">SN118</strain>
    </source>
</reference>
<dbReference type="Gene3D" id="2.160.10.10">
    <property type="entry name" value="Hexapeptide repeat proteins"/>
    <property type="match status" value="1"/>
</dbReference>
<comment type="similarity">
    <text evidence="1">Belongs to the transferase hexapeptide repeat family.</text>
</comment>
<sequence length="294" mass="31868">MQLSDYMPLENIHINGIFNELGYSDSTGRHVLTFCDNLNYLNIALKNDSISSIIIKKDLLEYTIDSKKGICITEEPRNTFFEIYNLLRENNLLNINRDYGVGSNVNIAPTAIVSDKSYIGNNSVISDNVIIKDNVFIGNGCFIDAGAILGNDGVLYMEKEKNNIFIRHAGVVTIGNNVTILSNAVVVKSVFPNMPTKIGDYSIIGISTTIGHEAVVGKNCRVLGNCVVAKNAQVGDGSIIGTSSVIRENITLGKNVDVKAGSVVIKDVKDGGVVSGNFAMNHSLNVKNYFKGQK</sequence>
<gene>
    <name evidence="2" type="ORF">FCU45_01205</name>
</gene>
<keyword evidence="3" id="KW-1185">Reference proteome</keyword>
<accession>A0A4U2ZAJ4</accession>
<proteinExistence type="inferred from homology"/>
<dbReference type="InterPro" id="IPR011004">
    <property type="entry name" value="Trimer_LpxA-like_sf"/>
</dbReference>
<dbReference type="Pfam" id="PF00132">
    <property type="entry name" value="Hexapep"/>
    <property type="match status" value="1"/>
</dbReference>
<name>A0A4U2ZAJ4_9BACT</name>
<dbReference type="InterPro" id="IPR001451">
    <property type="entry name" value="Hexapep"/>
</dbReference>
<dbReference type="OrthoDB" id="9782091at2"/>
<dbReference type="InterPro" id="IPR050179">
    <property type="entry name" value="Trans_hexapeptide_repeat"/>
</dbReference>
<dbReference type="RefSeq" id="WP_137011468.1">
    <property type="nucleotide sequence ID" value="NZ_SZPX01000001.1"/>
</dbReference>
<dbReference type="EMBL" id="SZPX01000001">
    <property type="protein sequence ID" value="TKI71035.1"/>
    <property type="molecule type" value="Genomic_DNA"/>
</dbReference>
<evidence type="ECO:0000313" key="2">
    <source>
        <dbReference type="EMBL" id="TKI71035.1"/>
    </source>
</evidence>
<evidence type="ECO:0000313" key="3">
    <source>
        <dbReference type="Proteomes" id="UP000309561"/>
    </source>
</evidence>
<dbReference type="AlphaFoldDB" id="A0A4U2ZAJ4"/>